<accession>A0A8R1UR05</accession>
<protein>
    <submittedName>
        <fullName evidence="1">Uncharacterized protein</fullName>
    </submittedName>
</protein>
<dbReference type="EnsemblMetazoa" id="PPA36591.1">
    <property type="protein sequence ID" value="PPA36591.1"/>
    <property type="gene ID" value="WBGene00274960"/>
</dbReference>
<evidence type="ECO:0000313" key="1">
    <source>
        <dbReference type="EnsemblMetazoa" id="PPA36591.1"/>
    </source>
</evidence>
<dbReference type="Proteomes" id="UP000005239">
    <property type="component" value="Unassembled WGS sequence"/>
</dbReference>
<accession>A0A2A6CXM4</accession>
<dbReference type="AlphaFoldDB" id="A0A2A6CXM4"/>
<keyword evidence="2" id="KW-1185">Reference proteome</keyword>
<evidence type="ECO:0000313" key="2">
    <source>
        <dbReference type="Proteomes" id="UP000005239"/>
    </source>
</evidence>
<gene>
    <name evidence="1" type="primary">WBGene00274960</name>
</gene>
<sequence>MNQILDSSHVDVKDKDGRILRNREMRRIRDEDKPVAENDIINFVSKVKAPSGPVSIVAGFESPG</sequence>
<reference evidence="1" key="2">
    <citation type="submission" date="2022-06" db="UniProtKB">
        <authorList>
            <consortium name="EnsemblMetazoa"/>
        </authorList>
    </citation>
    <scope>IDENTIFICATION</scope>
    <source>
        <strain evidence="1">PS312</strain>
    </source>
</reference>
<proteinExistence type="predicted"/>
<organism evidence="1 2">
    <name type="scientific">Pristionchus pacificus</name>
    <name type="common">Parasitic nematode worm</name>
    <dbReference type="NCBI Taxonomy" id="54126"/>
    <lineage>
        <taxon>Eukaryota</taxon>
        <taxon>Metazoa</taxon>
        <taxon>Ecdysozoa</taxon>
        <taxon>Nematoda</taxon>
        <taxon>Chromadorea</taxon>
        <taxon>Rhabditida</taxon>
        <taxon>Rhabditina</taxon>
        <taxon>Diplogasteromorpha</taxon>
        <taxon>Diplogasteroidea</taxon>
        <taxon>Neodiplogasteridae</taxon>
        <taxon>Pristionchus</taxon>
    </lineage>
</organism>
<reference evidence="2" key="1">
    <citation type="journal article" date="2008" name="Nat. Genet.">
        <title>The Pristionchus pacificus genome provides a unique perspective on nematode lifestyle and parasitism.</title>
        <authorList>
            <person name="Dieterich C."/>
            <person name="Clifton S.W."/>
            <person name="Schuster L.N."/>
            <person name="Chinwalla A."/>
            <person name="Delehaunty K."/>
            <person name="Dinkelacker I."/>
            <person name="Fulton L."/>
            <person name="Fulton R."/>
            <person name="Godfrey J."/>
            <person name="Minx P."/>
            <person name="Mitreva M."/>
            <person name="Roeseler W."/>
            <person name="Tian H."/>
            <person name="Witte H."/>
            <person name="Yang S.P."/>
            <person name="Wilson R.K."/>
            <person name="Sommer R.J."/>
        </authorList>
    </citation>
    <scope>NUCLEOTIDE SEQUENCE [LARGE SCALE GENOMIC DNA]</scope>
    <source>
        <strain evidence="2">PS312</strain>
    </source>
</reference>
<name>A0A2A6CXM4_PRIPA</name>